<evidence type="ECO:0000256" key="3">
    <source>
        <dbReference type="ARBA" id="ARBA00022525"/>
    </source>
</evidence>
<dbReference type="SUPFAM" id="SSF49401">
    <property type="entry name" value="Bacterial adhesins"/>
    <property type="match status" value="2"/>
</dbReference>
<keyword evidence="3" id="KW-0964">Secreted</keyword>
<evidence type="ECO:0000256" key="6">
    <source>
        <dbReference type="SAM" id="SignalP"/>
    </source>
</evidence>
<feature type="domain" description="SDR-like Ig" evidence="7">
    <location>
        <begin position="71"/>
        <end position="136"/>
    </location>
</feature>
<dbReference type="InterPro" id="IPR008966">
    <property type="entry name" value="Adhesion_dom_sf"/>
</dbReference>
<dbReference type="Pfam" id="PF17961">
    <property type="entry name" value="Big_8"/>
    <property type="match status" value="1"/>
</dbReference>
<evidence type="ECO:0000259" key="7">
    <source>
        <dbReference type="Pfam" id="PF17961"/>
    </source>
</evidence>
<sequence>MVTSIKRGVSLLVVVLAVLFAGLVSSPKASAATPKELQNVLTDVKLLDVGNGRAVTIKDGVYQLVEKALYRFETKFDLTAYDGNLNNGDYFTFTIPAPLTVKASTFPLVDGATKVEVGTAVVTANGAGQGGTVKITLKSLEEYLAKTGGAVVQGVKGTFYADFTIDKTLTEQTITYNNSETSNTITHKLVVNARGAADYSDTIGKENIAKIGGVMVEEDWNSPTLGKTGKYLHPWRVRANTNQTSYNTLVLKDMVADESAPMQHIPEKLVVRAGYFSADSFSLADGVELKKDVDYKIEYNSAYTSYTLTILNPKTRMASNGKPAAYLVEYSTTSPANGTDVVNKAELYGNEKPLLIATNRTTTIYSATRSSKITTGGTI</sequence>
<dbReference type="AlphaFoldDB" id="A0A822VHR9"/>
<evidence type="ECO:0000313" key="8">
    <source>
        <dbReference type="EMBL" id="CYT69441.1"/>
    </source>
</evidence>
<accession>A0A822VHR9</accession>
<keyword evidence="2" id="KW-0134">Cell wall</keyword>
<dbReference type="InterPro" id="IPR041171">
    <property type="entry name" value="SDR_Ig"/>
</dbReference>
<organism evidence="8 9">
    <name type="scientific">Streptococcus suis</name>
    <dbReference type="NCBI Taxonomy" id="1307"/>
    <lineage>
        <taxon>Bacteria</taxon>
        <taxon>Bacillati</taxon>
        <taxon>Bacillota</taxon>
        <taxon>Bacilli</taxon>
        <taxon>Lactobacillales</taxon>
        <taxon>Streptococcaceae</taxon>
        <taxon>Streptococcus</taxon>
    </lineage>
</organism>
<dbReference type="RefSeq" id="WP_024383931.1">
    <property type="nucleotide sequence ID" value="NZ_CECR01000011.1"/>
</dbReference>
<name>A0A822VHR9_STRSU</name>
<protein>
    <submittedName>
        <fullName evidence="8">Cell wall surface anchor family protein</fullName>
    </submittedName>
</protein>
<evidence type="ECO:0000313" key="9">
    <source>
        <dbReference type="Proteomes" id="UP000075041"/>
    </source>
</evidence>
<gene>
    <name evidence="8" type="ORF">ERS132356_00217</name>
</gene>
<dbReference type="Gene3D" id="2.60.40.1280">
    <property type="match status" value="1"/>
</dbReference>
<keyword evidence="4 6" id="KW-0732">Signal</keyword>
<reference evidence="8 9" key="1">
    <citation type="submission" date="2016-02" db="EMBL/GenBank/DDBJ databases">
        <authorList>
            <consortium name="Pathogen Informatics"/>
        </authorList>
    </citation>
    <scope>NUCLEOTIDE SEQUENCE [LARGE SCALE GENOMIC DNA]</scope>
    <source>
        <strain evidence="8 9">LOLA-SS005</strain>
    </source>
</reference>
<evidence type="ECO:0000256" key="2">
    <source>
        <dbReference type="ARBA" id="ARBA00022512"/>
    </source>
</evidence>
<keyword evidence="5" id="KW-0572">Peptidoglycan-anchor</keyword>
<comment type="subcellular location">
    <subcellularLocation>
        <location evidence="1">Secreted</location>
        <location evidence="1">Cell wall</location>
        <topology evidence="1">Peptidoglycan-anchor</topology>
    </subcellularLocation>
</comment>
<dbReference type="Proteomes" id="UP000075041">
    <property type="component" value="Unassembled WGS sequence"/>
</dbReference>
<evidence type="ECO:0000256" key="1">
    <source>
        <dbReference type="ARBA" id="ARBA00004168"/>
    </source>
</evidence>
<evidence type="ECO:0000256" key="5">
    <source>
        <dbReference type="ARBA" id="ARBA00023088"/>
    </source>
</evidence>
<dbReference type="GO" id="GO:0007155">
    <property type="term" value="P:cell adhesion"/>
    <property type="evidence" value="ECO:0007669"/>
    <property type="project" value="InterPro"/>
</dbReference>
<dbReference type="InterPro" id="IPR011252">
    <property type="entry name" value="Fibrogen-bd_dom1"/>
</dbReference>
<feature type="signal peptide" evidence="6">
    <location>
        <begin position="1"/>
        <end position="31"/>
    </location>
</feature>
<evidence type="ECO:0000256" key="4">
    <source>
        <dbReference type="ARBA" id="ARBA00022729"/>
    </source>
</evidence>
<comment type="caution">
    <text evidence="8">The sequence shown here is derived from an EMBL/GenBank/DDBJ whole genome shotgun (WGS) entry which is preliminary data.</text>
</comment>
<dbReference type="EMBL" id="FIFJ01000002">
    <property type="protein sequence ID" value="CYT69441.1"/>
    <property type="molecule type" value="Genomic_DNA"/>
</dbReference>
<proteinExistence type="predicted"/>
<feature type="chain" id="PRO_5032952569" evidence="6">
    <location>
        <begin position="32"/>
        <end position="379"/>
    </location>
</feature>